<evidence type="ECO:0000313" key="2">
    <source>
        <dbReference type="Proteomes" id="UP001385951"/>
    </source>
</evidence>
<accession>A0AAW0GE84</accession>
<reference evidence="1 2" key="1">
    <citation type="submission" date="2022-09" db="EMBL/GenBank/DDBJ databases">
        <authorList>
            <person name="Palmer J.M."/>
        </authorList>
    </citation>
    <scope>NUCLEOTIDE SEQUENCE [LARGE SCALE GENOMIC DNA]</scope>
    <source>
        <strain evidence="1 2">DSM 7382</strain>
    </source>
</reference>
<gene>
    <name evidence="1" type="ORF">QCA50_007257</name>
</gene>
<protein>
    <submittedName>
        <fullName evidence="1">Uncharacterized protein</fullName>
    </submittedName>
</protein>
<comment type="caution">
    <text evidence="1">The sequence shown here is derived from an EMBL/GenBank/DDBJ whole genome shotgun (WGS) entry which is preliminary data.</text>
</comment>
<dbReference type="EMBL" id="JASBNA010000008">
    <property type="protein sequence ID" value="KAK7689465.1"/>
    <property type="molecule type" value="Genomic_DNA"/>
</dbReference>
<dbReference type="AlphaFoldDB" id="A0AAW0GE84"/>
<name>A0AAW0GE84_9APHY</name>
<keyword evidence="2" id="KW-1185">Reference proteome</keyword>
<dbReference type="Proteomes" id="UP001385951">
    <property type="component" value="Unassembled WGS sequence"/>
</dbReference>
<sequence length="134" mass="14668">MREQSKMSMSINTVQGMGERSSSFVLDAMACLHLHHSSGRSEPPLLPHEAAFLEILQLMTTRGIHSDTGLFSLTLSHPRSASISNFHAYCPVSVYLTLPYSTFMSSPLGLIPSAVLMHPLNPLTYARPLTFPPG</sequence>
<proteinExistence type="predicted"/>
<organism evidence="1 2">
    <name type="scientific">Cerrena zonata</name>
    <dbReference type="NCBI Taxonomy" id="2478898"/>
    <lineage>
        <taxon>Eukaryota</taxon>
        <taxon>Fungi</taxon>
        <taxon>Dikarya</taxon>
        <taxon>Basidiomycota</taxon>
        <taxon>Agaricomycotina</taxon>
        <taxon>Agaricomycetes</taxon>
        <taxon>Polyporales</taxon>
        <taxon>Cerrenaceae</taxon>
        <taxon>Cerrena</taxon>
    </lineage>
</organism>
<evidence type="ECO:0000313" key="1">
    <source>
        <dbReference type="EMBL" id="KAK7689465.1"/>
    </source>
</evidence>